<proteinExistence type="predicted"/>
<evidence type="ECO:0000313" key="2">
    <source>
        <dbReference type="Proteomes" id="UP000224386"/>
    </source>
</evidence>
<reference evidence="1 2" key="1">
    <citation type="submission" date="2017-09" db="EMBL/GenBank/DDBJ databases">
        <title>Large-scale bioinformatics analysis of Bacillus genomes uncovers conserved roles of natural products in bacterial physiology.</title>
        <authorList>
            <consortium name="Agbiome Team Llc"/>
            <person name="Bleich R.M."/>
            <person name="Grubbs K.J."/>
            <person name="Santa Maria K.C."/>
            <person name="Allen S.E."/>
            <person name="Farag S."/>
            <person name="Shank E.A."/>
            <person name="Bowers A."/>
        </authorList>
    </citation>
    <scope>NUCLEOTIDE SEQUENCE [LARGE SCALE GENOMIC DNA]</scope>
    <source>
        <strain evidence="1 2">AFS070861</strain>
    </source>
</reference>
<name>A0A2C1LUE3_BACCE</name>
<accession>A0A2C1LUE3</accession>
<protein>
    <submittedName>
        <fullName evidence="1">Uncharacterized protein</fullName>
    </submittedName>
</protein>
<dbReference type="RefSeq" id="WP_098612255.1">
    <property type="nucleotide sequence ID" value="NZ_NUMH01000062.1"/>
</dbReference>
<gene>
    <name evidence="1" type="ORF">COK05_08600</name>
</gene>
<organism evidence="1 2">
    <name type="scientific">Bacillus cereus</name>
    <dbReference type="NCBI Taxonomy" id="1396"/>
    <lineage>
        <taxon>Bacteria</taxon>
        <taxon>Bacillati</taxon>
        <taxon>Bacillota</taxon>
        <taxon>Bacilli</taxon>
        <taxon>Bacillales</taxon>
        <taxon>Bacillaceae</taxon>
        <taxon>Bacillus</taxon>
        <taxon>Bacillus cereus group</taxon>
    </lineage>
</organism>
<comment type="caution">
    <text evidence="1">The sequence shown here is derived from an EMBL/GenBank/DDBJ whole genome shotgun (WGS) entry which is preliminary data.</text>
</comment>
<sequence length="94" mass="10749">MVFKVTKKQGYVSKSTNENKGFSNTSCFESEKLSNKQLKMIYAKIHIIALKYDGVISKEEIKNKLKVILKIQSLSDLTRKQANQAIQVLIGWEI</sequence>
<dbReference type="AlphaFoldDB" id="A0A2C1LUE3"/>
<dbReference type="Proteomes" id="UP000224386">
    <property type="component" value="Unassembled WGS sequence"/>
</dbReference>
<dbReference type="EMBL" id="NVAP01000019">
    <property type="protein sequence ID" value="PFQ47794.1"/>
    <property type="molecule type" value="Genomic_DNA"/>
</dbReference>
<evidence type="ECO:0000313" key="1">
    <source>
        <dbReference type="EMBL" id="PFQ47794.1"/>
    </source>
</evidence>